<dbReference type="AlphaFoldDB" id="A0A516WZW4"/>
<reference evidence="2 3" key="1">
    <citation type="submission" date="2019-07" db="EMBL/GenBank/DDBJ databases">
        <title>Tomitella cavernea sp. nov., an actinomycete isolated from soil.</title>
        <authorList>
            <person name="Cheng J."/>
        </authorList>
    </citation>
    <scope>NUCLEOTIDE SEQUENCE [LARGE SCALE GENOMIC DNA]</scope>
    <source>
        <strain evidence="2 3">HY188</strain>
    </source>
</reference>
<name>A0A516WZW4_9ACTN</name>
<organism evidence="2 3">
    <name type="scientific">Tomitella fengzijianii</name>
    <dbReference type="NCBI Taxonomy" id="2597660"/>
    <lineage>
        <taxon>Bacteria</taxon>
        <taxon>Bacillati</taxon>
        <taxon>Actinomycetota</taxon>
        <taxon>Actinomycetes</taxon>
        <taxon>Mycobacteriales</taxon>
        <taxon>Tomitella</taxon>
    </lineage>
</organism>
<dbReference type="RefSeq" id="WP_143905946.1">
    <property type="nucleotide sequence ID" value="NZ_CP041765.1"/>
</dbReference>
<evidence type="ECO:0000256" key="1">
    <source>
        <dbReference type="SAM" id="SignalP"/>
    </source>
</evidence>
<dbReference type="Proteomes" id="UP000317344">
    <property type="component" value="Chromosome"/>
</dbReference>
<dbReference type="EMBL" id="CP041765">
    <property type="protein sequence ID" value="QDQ96355.1"/>
    <property type="molecule type" value="Genomic_DNA"/>
</dbReference>
<feature type="chain" id="PRO_5021992048" evidence="1">
    <location>
        <begin position="33"/>
        <end position="162"/>
    </location>
</feature>
<sequence length="162" mass="16927">MAARRARKIGAGVAAGGIAAALAVGGAGTAGAELHSDVVPMDQACIGLSPYIVDQPYAFSQVYVLQDTEVPGQAKVDFNPSSFWFFAGGYTSDFTLDWTNVQTGASGTVRDSMRVANPGSNVTPGYVIDSGPGDVALTFNSYNHHELWGFPSITCHGTIHVD</sequence>
<proteinExistence type="predicted"/>
<reference evidence="2 3" key="2">
    <citation type="submission" date="2019-07" db="EMBL/GenBank/DDBJ databases">
        <authorList>
            <person name="Huang Y."/>
        </authorList>
    </citation>
    <scope>NUCLEOTIDE SEQUENCE [LARGE SCALE GENOMIC DNA]</scope>
    <source>
        <strain evidence="2 3">HY188</strain>
    </source>
</reference>
<dbReference type="KEGG" id="toy:FO059_02070"/>
<keyword evidence="3" id="KW-1185">Reference proteome</keyword>
<protein>
    <submittedName>
        <fullName evidence="2">Uncharacterized protein</fullName>
    </submittedName>
</protein>
<gene>
    <name evidence="2" type="ORF">FO059_02070</name>
</gene>
<feature type="signal peptide" evidence="1">
    <location>
        <begin position="1"/>
        <end position="32"/>
    </location>
</feature>
<keyword evidence="1" id="KW-0732">Signal</keyword>
<evidence type="ECO:0000313" key="3">
    <source>
        <dbReference type="Proteomes" id="UP000317344"/>
    </source>
</evidence>
<accession>A0A516WZW4</accession>
<evidence type="ECO:0000313" key="2">
    <source>
        <dbReference type="EMBL" id="QDQ96355.1"/>
    </source>
</evidence>
<dbReference type="OrthoDB" id="4373845at2"/>